<reference evidence="8" key="1">
    <citation type="submission" date="2021-02" db="EMBL/GenBank/DDBJ databases">
        <title>Genome sequence Cadophora malorum strain M34.</title>
        <authorList>
            <person name="Stefanovic E."/>
            <person name="Vu D."/>
            <person name="Scully C."/>
            <person name="Dijksterhuis J."/>
            <person name="Roader J."/>
            <person name="Houbraken J."/>
        </authorList>
    </citation>
    <scope>NUCLEOTIDE SEQUENCE</scope>
    <source>
        <strain evidence="8">M34</strain>
    </source>
</reference>
<dbReference type="InterPro" id="IPR036259">
    <property type="entry name" value="MFS_trans_sf"/>
</dbReference>
<organism evidence="8 9">
    <name type="scientific">Cadophora malorum</name>
    <dbReference type="NCBI Taxonomy" id="108018"/>
    <lineage>
        <taxon>Eukaryota</taxon>
        <taxon>Fungi</taxon>
        <taxon>Dikarya</taxon>
        <taxon>Ascomycota</taxon>
        <taxon>Pezizomycotina</taxon>
        <taxon>Leotiomycetes</taxon>
        <taxon>Helotiales</taxon>
        <taxon>Ploettnerulaceae</taxon>
        <taxon>Cadophora</taxon>
    </lineage>
</organism>
<dbReference type="Pfam" id="PF07690">
    <property type="entry name" value="MFS_1"/>
    <property type="match status" value="1"/>
</dbReference>
<dbReference type="Proteomes" id="UP000664132">
    <property type="component" value="Unassembled WGS sequence"/>
</dbReference>
<feature type="compositionally biased region" description="Acidic residues" evidence="5">
    <location>
        <begin position="31"/>
        <end position="42"/>
    </location>
</feature>
<feature type="region of interest" description="Disordered" evidence="5">
    <location>
        <begin position="1"/>
        <end position="45"/>
    </location>
</feature>
<evidence type="ECO:0000313" key="9">
    <source>
        <dbReference type="Proteomes" id="UP000664132"/>
    </source>
</evidence>
<feature type="region of interest" description="Disordered" evidence="5">
    <location>
        <begin position="552"/>
        <end position="600"/>
    </location>
</feature>
<feature type="transmembrane region" description="Helical" evidence="6">
    <location>
        <begin position="250"/>
        <end position="268"/>
    </location>
</feature>
<dbReference type="OrthoDB" id="10021397at2759"/>
<feature type="domain" description="Major facilitator superfamily (MFS) profile" evidence="7">
    <location>
        <begin position="56"/>
        <end position="498"/>
    </location>
</feature>
<evidence type="ECO:0000256" key="1">
    <source>
        <dbReference type="ARBA" id="ARBA00004141"/>
    </source>
</evidence>
<keyword evidence="9" id="KW-1185">Reference proteome</keyword>
<dbReference type="PANTHER" id="PTHR23501:SF201">
    <property type="entry name" value="MFS AFLATOXIN EFFLUX PUMP"/>
    <property type="match status" value="1"/>
</dbReference>
<dbReference type="FunFam" id="1.20.1720.10:FF:000012">
    <property type="entry name" value="MFS toxin efflux pump (AflT)"/>
    <property type="match status" value="1"/>
</dbReference>
<feature type="transmembrane region" description="Helical" evidence="6">
    <location>
        <begin position="348"/>
        <end position="367"/>
    </location>
</feature>
<name>A0A8H7TKS5_9HELO</name>
<feature type="transmembrane region" description="Helical" evidence="6">
    <location>
        <begin position="379"/>
        <end position="399"/>
    </location>
</feature>
<sequence length="600" mass="64377">MSPNLEVSKAAAAEIDMEKVGQETTATDKPEIDDEPEEEEQGEKEVYPPWKRVAVIMAALYCTMFIVALDRTILGTAIPKITDDFHSINDVGWYASSYLITSSAFQLIYGRIYTFYSPKWSLLGAIGLFEVGSIICGTAPNSIAFIIGRAVAGLGSAGIFSGVINIMVITIPLHKRPMFQGIFGAVFGIASVAGPLIGGAFTTHLTWRWCFYINLPVGGVVAVIILFVLDSRPSKNKDTIRQQIRKLDPLGTLFFLPGIVCLLLALQWGGSEYHWKNARIIVLFILAGILLGLFILIQFKSGDNATVPIRIVNQRSILAGMYFQSVTPGSMMVIIYFLPIWFQAIKGVSAVTSGIDTLPLVLSLVVASIISGGITAKTGYYTGQMIVCSVIMSIGTGLLTTLKVDSPSAEWIGYQFLYGFGLGLGMQQAGMAAQTCLAKKDVMIGVSLMFFMQGIGGAIFVSIGQTVFTQSLISKLSNVADITVSPAAIVRTGATELRNIVPAQYLRLVLVAYNAALSDVFKVGVGCAAASIIGGLTMEWKSVKAAKEASERKEAEKKKKAEEAEAANELVTDAETERTIMVTPPQTAAGEPAIAPTKEG</sequence>
<comment type="subcellular location">
    <subcellularLocation>
        <location evidence="1">Membrane</location>
        <topology evidence="1">Multi-pass membrane protein</topology>
    </subcellularLocation>
</comment>
<feature type="transmembrane region" description="Helical" evidence="6">
    <location>
        <begin position="120"/>
        <end position="140"/>
    </location>
</feature>
<dbReference type="AlphaFoldDB" id="A0A8H7TKS5"/>
<evidence type="ECO:0000256" key="2">
    <source>
        <dbReference type="ARBA" id="ARBA00022692"/>
    </source>
</evidence>
<gene>
    <name evidence="8" type="ORF">IFR04_005879</name>
</gene>
<dbReference type="Gene3D" id="1.20.1720.10">
    <property type="entry name" value="Multidrug resistance protein D"/>
    <property type="match status" value="1"/>
</dbReference>
<comment type="caution">
    <text evidence="8">The sequence shown here is derived from an EMBL/GenBank/DDBJ whole genome shotgun (WGS) entry which is preliminary data.</text>
</comment>
<feature type="transmembrane region" description="Helical" evidence="6">
    <location>
        <begin position="211"/>
        <end position="229"/>
    </location>
</feature>
<feature type="transmembrane region" description="Helical" evidence="6">
    <location>
        <begin position="181"/>
        <end position="205"/>
    </location>
</feature>
<dbReference type="GO" id="GO:0005886">
    <property type="term" value="C:plasma membrane"/>
    <property type="evidence" value="ECO:0007669"/>
    <property type="project" value="TreeGrafter"/>
</dbReference>
<accession>A0A8H7TKS5</accession>
<feature type="transmembrane region" description="Helical" evidence="6">
    <location>
        <begin position="411"/>
        <end position="430"/>
    </location>
</feature>
<dbReference type="FunFam" id="1.20.1250.20:FF:000196">
    <property type="entry name" value="MFS toxin efflux pump (AflT)"/>
    <property type="match status" value="1"/>
</dbReference>
<dbReference type="PROSITE" id="PS50850">
    <property type="entry name" value="MFS"/>
    <property type="match status" value="1"/>
</dbReference>
<dbReference type="SUPFAM" id="SSF103473">
    <property type="entry name" value="MFS general substrate transporter"/>
    <property type="match status" value="1"/>
</dbReference>
<feature type="transmembrane region" description="Helical" evidence="6">
    <location>
        <begin position="93"/>
        <end position="113"/>
    </location>
</feature>
<dbReference type="PANTHER" id="PTHR23501">
    <property type="entry name" value="MAJOR FACILITATOR SUPERFAMILY"/>
    <property type="match status" value="1"/>
</dbReference>
<feature type="compositionally biased region" description="Basic and acidic residues" evidence="5">
    <location>
        <begin position="16"/>
        <end position="30"/>
    </location>
</feature>
<evidence type="ECO:0000259" key="7">
    <source>
        <dbReference type="PROSITE" id="PS50850"/>
    </source>
</evidence>
<feature type="transmembrane region" description="Helical" evidence="6">
    <location>
        <begin position="280"/>
        <end position="299"/>
    </location>
</feature>
<feature type="compositionally biased region" description="Basic and acidic residues" evidence="5">
    <location>
        <begin position="552"/>
        <end position="563"/>
    </location>
</feature>
<evidence type="ECO:0000313" key="8">
    <source>
        <dbReference type="EMBL" id="KAG4421010.1"/>
    </source>
</evidence>
<feature type="transmembrane region" description="Helical" evidence="6">
    <location>
        <begin position="146"/>
        <end position="169"/>
    </location>
</feature>
<evidence type="ECO:0000256" key="6">
    <source>
        <dbReference type="SAM" id="Phobius"/>
    </source>
</evidence>
<dbReference type="InterPro" id="IPR011701">
    <property type="entry name" value="MFS"/>
</dbReference>
<dbReference type="EMBL" id="JAFJYH010000073">
    <property type="protein sequence ID" value="KAG4421010.1"/>
    <property type="molecule type" value="Genomic_DNA"/>
</dbReference>
<dbReference type="InterPro" id="IPR020846">
    <property type="entry name" value="MFS_dom"/>
</dbReference>
<keyword evidence="3 6" id="KW-1133">Transmembrane helix</keyword>
<keyword evidence="2 6" id="KW-0812">Transmembrane</keyword>
<feature type="transmembrane region" description="Helical" evidence="6">
    <location>
        <begin position="442"/>
        <end position="463"/>
    </location>
</feature>
<evidence type="ECO:0000256" key="3">
    <source>
        <dbReference type="ARBA" id="ARBA00022989"/>
    </source>
</evidence>
<feature type="transmembrane region" description="Helical" evidence="6">
    <location>
        <begin position="320"/>
        <end position="342"/>
    </location>
</feature>
<dbReference type="CDD" id="cd17502">
    <property type="entry name" value="MFS_Azr1_MDR_like"/>
    <property type="match status" value="1"/>
</dbReference>
<evidence type="ECO:0000256" key="4">
    <source>
        <dbReference type="ARBA" id="ARBA00023136"/>
    </source>
</evidence>
<dbReference type="GO" id="GO:0022857">
    <property type="term" value="F:transmembrane transporter activity"/>
    <property type="evidence" value="ECO:0007669"/>
    <property type="project" value="InterPro"/>
</dbReference>
<evidence type="ECO:0000256" key="5">
    <source>
        <dbReference type="SAM" id="MobiDB-lite"/>
    </source>
</evidence>
<feature type="transmembrane region" description="Helical" evidence="6">
    <location>
        <begin position="53"/>
        <end position="73"/>
    </location>
</feature>
<keyword evidence="4 6" id="KW-0472">Membrane</keyword>
<proteinExistence type="predicted"/>
<dbReference type="Gene3D" id="1.20.1250.20">
    <property type="entry name" value="MFS general substrate transporter like domains"/>
    <property type="match status" value="1"/>
</dbReference>
<protein>
    <recommendedName>
        <fullName evidence="7">Major facilitator superfamily (MFS) profile domain-containing protein</fullName>
    </recommendedName>
</protein>